<proteinExistence type="predicted"/>
<keyword evidence="2" id="KW-1185">Reference proteome</keyword>
<dbReference type="Proteomes" id="UP001281147">
    <property type="component" value="Unassembled WGS sequence"/>
</dbReference>
<protein>
    <submittedName>
        <fullName evidence="1">Uncharacterized protein</fullName>
    </submittedName>
</protein>
<accession>A0ACC3NW78</accession>
<sequence>MSAAEKVLNLPELLENILKYVPRKDLLIGAMRTCHGFKTAIVASRTIQKRLYRLTEVKNAEIWFNPLFLSPFNHSVKPSRIKTVVTFPLEQLFFGRSFCARNGTRAGSFDFPTCKANGHDRVSISRPHGIRFSGLMDCFVEFYDYYAAFNYFFSWVSVPKQIQAVTKAKTVELSCSKEVMNWVILAHGFGRPGRLWSDEIRGKWLGEWDDPLSRTAAEEEYLGWDGARELYIYRRSNEKAKEQDVIDGSDQTKPEAAGVTALSTSMA</sequence>
<reference evidence="1" key="1">
    <citation type="submission" date="2023-07" db="EMBL/GenBank/DDBJ databases">
        <title>Black Yeasts Isolated from many extreme environments.</title>
        <authorList>
            <person name="Coleine C."/>
            <person name="Stajich J.E."/>
            <person name="Selbmann L."/>
        </authorList>
    </citation>
    <scope>NUCLEOTIDE SEQUENCE</scope>
    <source>
        <strain evidence="1">CCFEE 5714</strain>
    </source>
</reference>
<dbReference type="EMBL" id="JAUTXU010000007">
    <property type="protein sequence ID" value="KAK3723975.1"/>
    <property type="molecule type" value="Genomic_DNA"/>
</dbReference>
<evidence type="ECO:0000313" key="2">
    <source>
        <dbReference type="Proteomes" id="UP001281147"/>
    </source>
</evidence>
<gene>
    <name evidence="1" type="ORF">LTR37_001459</name>
</gene>
<comment type="caution">
    <text evidence="1">The sequence shown here is derived from an EMBL/GenBank/DDBJ whole genome shotgun (WGS) entry which is preliminary data.</text>
</comment>
<evidence type="ECO:0000313" key="1">
    <source>
        <dbReference type="EMBL" id="KAK3723975.1"/>
    </source>
</evidence>
<name>A0ACC3NW78_9PEZI</name>
<organism evidence="1 2">
    <name type="scientific">Vermiconidia calcicola</name>
    <dbReference type="NCBI Taxonomy" id="1690605"/>
    <lineage>
        <taxon>Eukaryota</taxon>
        <taxon>Fungi</taxon>
        <taxon>Dikarya</taxon>
        <taxon>Ascomycota</taxon>
        <taxon>Pezizomycotina</taxon>
        <taxon>Dothideomycetes</taxon>
        <taxon>Dothideomycetidae</taxon>
        <taxon>Mycosphaerellales</taxon>
        <taxon>Extremaceae</taxon>
        <taxon>Vermiconidia</taxon>
    </lineage>
</organism>